<dbReference type="SMART" id="SM00044">
    <property type="entry name" value="CYCc"/>
    <property type="match status" value="1"/>
</dbReference>
<organism evidence="3 4">
    <name type="scientific">Candidatus Fervidibacter sacchari</name>
    <dbReference type="NCBI Taxonomy" id="1448929"/>
    <lineage>
        <taxon>Bacteria</taxon>
        <taxon>Candidatus Fervidibacterota</taxon>
        <taxon>Candidatus Fervidibacter</taxon>
    </lineage>
</organism>
<gene>
    <name evidence="3" type="ORF">M2350_001945</name>
</gene>
<dbReference type="GO" id="GO:0004016">
    <property type="term" value="F:adenylate cyclase activity"/>
    <property type="evidence" value="ECO:0007669"/>
    <property type="project" value="UniProtKB-EC"/>
</dbReference>
<proteinExistence type="predicted"/>
<accession>A0ABT2ENM6</accession>
<feature type="domain" description="Guanylate cyclase" evidence="2">
    <location>
        <begin position="421"/>
        <end position="553"/>
    </location>
</feature>
<dbReference type="SUPFAM" id="SSF55073">
    <property type="entry name" value="Nucleotide cyclase"/>
    <property type="match status" value="1"/>
</dbReference>
<evidence type="ECO:0000256" key="1">
    <source>
        <dbReference type="SAM" id="Phobius"/>
    </source>
</evidence>
<evidence type="ECO:0000259" key="2">
    <source>
        <dbReference type="PROSITE" id="PS50125"/>
    </source>
</evidence>
<feature type="transmembrane region" description="Helical" evidence="1">
    <location>
        <begin position="12"/>
        <end position="33"/>
    </location>
</feature>
<dbReference type="PANTHER" id="PTHR43081">
    <property type="entry name" value="ADENYLATE CYCLASE, TERMINAL-DIFFERENTIATION SPECIFIC-RELATED"/>
    <property type="match status" value="1"/>
</dbReference>
<name>A0ABT2ENM6_9BACT</name>
<evidence type="ECO:0000313" key="4">
    <source>
        <dbReference type="Proteomes" id="UP001204798"/>
    </source>
</evidence>
<dbReference type="EMBL" id="JANUCP010000003">
    <property type="protein sequence ID" value="MCS3919532.1"/>
    <property type="molecule type" value="Genomic_DNA"/>
</dbReference>
<feature type="transmembrane region" description="Helical" evidence="1">
    <location>
        <begin position="338"/>
        <end position="358"/>
    </location>
</feature>
<dbReference type="SMART" id="SM01080">
    <property type="entry name" value="CHASE2"/>
    <property type="match status" value="1"/>
</dbReference>
<dbReference type="InterPro" id="IPR007890">
    <property type="entry name" value="CHASE2"/>
</dbReference>
<dbReference type="PANTHER" id="PTHR43081:SF1">
    <property type="entry name" value="ADENYLATE CYCLASE, TERMINAL-DIFFERENTIATION SPECIFIC"/>
    <property type="match status" value="1"/>
</dbReference>
<comment type="caution">
    <text evidence="3">The sequence shown here is derived from an EMBL/GenBank/DDBJ whole genome shotgun (WGS) entry which is preliminary data.</text>
</comment>
<keyword evidence="1" id="KW-0812">Transmembrane</keyword>
<evidence type="ECO:0000313" key="3">
    <source>
        <dbReference type="EMBL" id="MCS3919532.1"/>
    </source>
</evidence>
<dbReference type="InterPro" id="IPR050697">
    <property type="entry name" value="Adenylyl/Guanylyl_Cyclase_3/4"/>
</dbReference>
<keyword evidence="1" id="KW-0472">Membrane</keyword>
<keyword evidence="3" id="KW-0456">Lyase</keyword>
<dbReference type="Pfam" id="PF05226">
    <property type="entry name" value="CHASE2"/>
    <property type="match status" value="1"/>
</dbReference>
<feature type="transmembrane region" description="Helical" evidence="1">
    <location>
        <begin position="311"/>
        <end position="331"/>
    </location>
</feature>
<reference evidence="3 4" key="1">
    <citation type="submission" date="2022-08" db="EMBL/GenBank/DDBJ databases">
        <title>Bacterial and archaeal communities from various locations to study Microbial Dark Matter (Phase II).</title>
        <authorList>
            <person name="Stepanauskas R."/>
        </authorList>
    </citation>
    <scope>NUCLEOTIDE SEQUENCE [LARGE SCALE GENOMIC DNA]</scope>
    <source>
        <strain evidence="3 4">PD1</strain>
    </source>
</reference>
<dbReference type="RefSeq" id="WP_259096035.1">
    <property type="nucleotide sequence ID" value="NZ_CP130454.1"/>
</dbReference>
<keyword evidence="4" id="KW-1185">Reference proteome</keyword>
<dbReference type="Proteomes" id="UP001204798">
    <property type="component" value="Unassembled WGS sequence"/>
</dbReference>
<keyword evidence="1" id="KW-1133">Transmembrane helix</keyword>
<sequence>MHWTGERKRFIIVGILSALISFAAVNLTPLYWLSERVTDGLLRKFKQVSHPDLIFVVIDDESLRALGRFPFDRTVYARMLDRLKTAGAKVVAFDILFVEPTSSDKDFAEAMRRFGKVILGVNLSLKSEVEVPKRFLLPLNFNLPLKVVGVTLPPEPLLSSCYSLGFVYPFPDRDGVCRSLPLAIGLTESKGAFPSLSLAAAIAFLGEPQMSLNSVRWQNRVIQLGSDWDIPILPTFSPEGVGFPSISLVKVLEGDFDPKLVRGKLVLVGMSASGLSDRLPTSTDPLAYGVEIHGAAINALLTGNFPKHIPFWLQVIIALAFCVPASTSLLLPRFRQSLFAFIGLTFAAYILALLLLQWGFVLSLMSLFLSLVMAFVTATVLLLEIQRLALERIQAYVAQPVTEAIAASQDMLRMSERREITVLFSDIRNFTRVAASLPPYEVVGLLESYFNRMTDIVRIYGGVVDKFLGDGMMVLFGVSFGQTDHAQRAVLCAWQMLEELSAVNWEWERVTGSPLRIGIGINTGIAIIGEIGAEWRKELTALGSTVNLAQRLEQLTKDLGANLLIGENTYHKVADLVVAEPLEPMTVKGFEHPIVAYKVTGLTELGQQVRRSILATGV</sequence>
<dbReference type="CDD" id="cd07302">
    <property type="entry name" value="CHD"/>
    <property type="match status" value="1"/>
</dbReference>
<protein>
    <submittedName>
        <fullName evidence="3">Adenylate cyclase</fullName>
        <ecNumber evidence="3">4.6.1.1</ecNumber>
    </submittedName>
</protein>
<dbReference type="InterPro" id="IPR001054">
    <property type="entry name" value="A/G_cyclase"/>
</dbReference>
<dbReference type="Pfam" id="PF00211">
    <property type="entry name" value="Guanylate_cyc"/>
    <property type="match status" value="1"/>
</dbReference>
<dbReference type="Gene3D" id="3.30.70.1230">
    <property type="entry name" value="Nucleotide cyclase"/>
    <property type="match status" value="1"/>
</dbReference>
<dbReference type="PROSITE" id="PS50125">
    <property type="entry name" value="GUANYLATE_CYCLASE_2"/>
    <property type="match status" value="1"/>
</dbReference>
<dbReference type="InterPro" id="IPR029787">
    <property type="entry name" value="Nucleotide_cyclase"/>
</dbReference>
<dbReference type="EC" id="4.6.1.1" evidence="3"/>
<feature type="transmembrane region" description="Helical" evidence="1">
    <location>
        <begin position="364"/>
        <end position="383"/>
    </location>
</feature>